<evidence type="ECO:0000256" key="1">
    <source>
        <dbReference type="SAM" id="MobiDB-lite"/>
    </source>
</evidence>
<reference evidence="2" key="1">
    <citation type="submission" date="2020-10" db="EMBL/GenBank/DDBJ databases">
        <title>Chromosome-scale genome assembly of the Allis shad, Alosa alosa.</title>
        <authorList>
            <person name="Margot Z."/>
            <person name="Christophe K."/>
            <person name="Cabau C."/>
            <person name="Louis A."/>
            <person name="Berthelot C."/>
            <person name="Parey E."/>
            <person name="Roest Crollius H."/>
            <person name="Montfort J."/>
            <person name="Robinson-Rechavi M."/>
            <person name="Bucao C."/>
            <person name="Bouchez O."/>
            <person name="Gislard M."/>
            <person name="Lluch J."/>
            <person name="Milhes M."/>
            <person name="Lampietro C."/>
            <person name="Lopez Roques C."/>
            <person name="Donnadieu C."/>
            <person name="Braasch I."/>
            <person name="Desvignes T."/>
            <person name="Postlethwait J."/>
            <person name="Bobe J."/>
            <person name="Guiguen Y."/>
        </authorList>
    </citation>
    <scope>NUCLEOTIDE SEQUENCE</scope>
    <source>
        <strain evidence="2">M-15738</strain>
        <tissue evidence="2">Blood</tissue>
    </source>
</reference>
<feature type="region of interest" description="Disordered" evidence="1">
    <location>
        <begin position="1"/>
        <end position="57"/>
    </location>
</feature>
<proteinExistence type="predicted"/>
<sequence length="119" mass="13400">MKPVLHILESPACDGEEEPVERKEQEMSLAEQTELPVPVEMSTESSTPTLPELDNDDLEDKVQIENTEEGDVQGYLAEDEHLSAFVRLDDCNEASGDYTCGLRKMVFKQVSDSYVRANY</sequence>
<dbReference type="EMBL" id="JADWDJ010000012">
    <property type="protein sequence ID" value="KAG5272222.1"/>
    <property type="molecule type" value="Genomic_DNA"/>
</dbReference>
<accession>A0AAV6GDQ5</accession>
<dbReference type="Proteomes" id="UP000823561">
    <property type="component" value="Chromosome 12"/>
</dbReference>
<name>A0AAV6GDQ5_9TELE</name>
<comment type="caution">
    <text evidence="2">The sequence shown here is derived from an EMBL/GenBank/DDBJ whole genome shotgun (WGS) entry which is preliminary data.</text>
</comment>
<organism evidence="2 3">
    <name type="scientific">Alosa alosa</name>
    <name type="common">allis shad</name>
    <dbReference type="NCBI Taxonomy" id="278164"/>
    <lineage>
        <taxon>Eukaryota</taxon>
        <taxon>Metazoa</taxon>
        <taxon>Chordata</taxon>
        <taxon>Craniata</taxon>
        <taxon>Vertebrata</taxon>
        <taxon>Euteleostomi</taxon>
        <taxon>Actinopterygii</taxon>
        <taxon>Neopterygii</taxon>
        <taxon>Teleostei</taxon>
        <taxon>Clupei</taxon>
        <taxon>Clupeiformes</taxon>
        <taxon>Clupeoidei</taxon>
        <taxon>Clupeidae</taxon>
        <taxon>Alosa</taxon>
    </lineage>
</organism>
<dbReference type="AlphaFoldDB" id="A0AAV6GDQ5"/>
<evidence type="ECO:0000313" key="3">
    <source>
        <dbReference type="Proteomes" id="UP000823561"/>
    </source>
</evidence>
<gene>
    <name evidence="2" type="ORF">AALO_G00162970</name>
</gene>
<evidence type="ECO:0000313" key="2">
    <source>
        <dbReference type="EMBL" id="KAG5272222.1"/>
    </source>
</evidence>
<keyword evidence="3" id="KW-1185">Reference proteome</keyword>
<protein>
    <submittedName>
        <fullName evidence="2">Uncharacterized protein</fullName>
    </submittedName>
</protein>